<dbReference type="EMBL" id="CAUJNA010002735">
    <property type="protein sequence ID" value="CAJ1394064.1"/>
    <property type="molecule type" value="Genomic_DNA"/>
</dbReference>
<organism evidence="2 3">
    <name type="scientific">Effrenium voratum</name>
    <dbReference type="NCBI Taxonomy" id="2562239"/>
    <lineage>
        <taxon>Eukaryota</taxon>
        <taxon>Sar</taxon>
        <taxon>Alveolata</taxon>
        <taxon>Dinophyceae</taxon>
        <taxon>Suessiales</taxon>
        <taxon>Symbiodiniaceae</taxon>
        <taxon>Effrenium</taxon>
    </lineage>
</organism>
<evidence type="ECO:0000256" key="1">
    <source>
        <dbReference type="SAM" id="MobiDB-lite"/>
    </source>
</evidence>
<accession>A0AA36IV29</accession>
<evidence type="ECO:0000313" key="3">
    <source>
        <dbReference type="Proteomes" id="UP001178507"/>
    </source>
</evidence>
<name>A0AA36IV29_9DINO</name>
<dbReference type="AlphaFoldDB" id="A0AA36IV29"/>
<feature type="region of interest" description="Disordered" evidence="1">
    <location>
        <begin position="1"/>
        <end position="24"/>
    </location>
</feature>
<reference evidence="2" key="1">
    <citation type="submission" date="2023-08" db="EMBL/GenBank/DDBJ databases">
        <authorList>
            <person name="Chen Y."/>
            <person name="Shah S."/>
            <person name="Dougan E. K."/>
            <person name="Thang M."/>
            <person name="Chan C."/>
        </authorList>
    </citation>
    <scope>NUCLEOTIDE SEQUENCE</scope>
</reference>
<sequence length="179" mass="19434">MSLDDEPAAPVPDPGAAGPISDPDMRLQPLLERFSRQEELLEILVRDMQLLLPPMPEARDIQPWLGDVPQEGDVQIPDAGLVPTKARDMELPLEADIQMNAEPVPAKARDMELPLVEAEVQIEAELVPEKARDTQFLLQIAKGVETVPALWRPFAELGVPEEVKAALSPGSAALAEAGD</sequence>
<proteinExistence type="predicted"/>
<dbReference type="Proteomes" id="UP001178507">
    <property type="component" value="Unassembled WGS sequence"/>
</dbReference>
<keyword evidence="3" id="KW-1185">Reference proteome</keyword>
<protein>
    <submittedName>
        <fullName evidence="2">Uncharacterized protein</fullName>
    </submittedName>
</protein>
<comment type="caution">
    <text evidence="2">The sequence shown here is derived from an EMBL/GenBank/DDBJ whole genome shotgun (WGS) entry which is preliminary data.</text>
</comment>
<gene>
    <name evidence="2" type="ORF">EVOR1521_LOCUS18804</name>
</gene>
<evidence type="ECO:0000313" key="2">
    <source>
        <dbReference type="EMBL" id="CAJ1394064.1"/>
    </source>
</evidence>